<dbReference type="Pfam" id="PF17874">
    <property type="entry name" value="TPR_MalT"/>
    <property type="match status" value="1"/>
</dbReference>
<dbReference type="Pfam" id="PF25873">
    <property type="entry name" value="WHD_MalT"/>
    <property type="match status" value="1"/>
</dbReference>
<feature type="domain" description="HTH luxR-type" evidence="4">
    <location>
        <begin position="839"/>
        <end position="904"/>
    </location>
</feature>
<evidence type="ECO:0000256" key="1">
    <source>
        <dbReference type="ARBA" id="ARBA00023015"/>
    </source>
</evidence>
<keyword evidence="1" id="KW-0805">Transcription regulation</keyword>
<dbReference type="PANTHER" id="PTHR44688:SF16">
    <property type="entry name" value="DNA-BINDING TRANSCRIPTIONAL ACTIVATOR DEVR_DOSR"/>
    <property type="match status" value="1"/>
</dbReference>
<dbReference type="SMART" id="SM00421">
    <property type="entry name" value="HTH_LUXR"/>
    <property type="match status" value="1"/>
</dbReference>
<dbReference type="GO" id="GO:0006355">
    <property type="term" value="P:regulation of DNA-templated transcription"/>
    <property type="evidence" value="ECO:0007669"/>
    <property type="project" value="InterPro"/>
</dbReference>
<accession>A0A6S7C6A8</accession>
<dbReference type="PRINTS" id="PR00038">
    <property type="entry name" value="HTHLUXR"/>
</dbReference>
<evidence type="ECO:0000256" key="3">
    <source>
        <dbReference type="ARBA" id="ARBA00023163"/>
    </source>
</evidence>
<organism evidence="5 6">
    <name type="scientific">Pararobbsia alpina</name>
    <dbReference type="NCBI Taxonomy" id="621374"/>
    <lineage>
        <taxon>Bacteria</taxon>
        <taxon>Pseudomonadati</taxon>
        <taxon>Pseudomonadota</taxon>
        <taxon>Betaproteobacteria</taxon>
        <taxon>Burkholderiales</taxon>
        <taxon>Burkholderiaceae</taxon>
        <taxon>Pararobbsia</taxon>
    </lineage>
</organism>
<dbReference type="CDD" id="cd06170">
    <property type="entry name" value="LuxR_C_like"/>
    <property type="match status" value="1"/>
</dbReference>
<dbReference type="InterPro" id="IPR016032">
    <property type="entry name" value="Sig_transdc_resp-reg_C-effctor"/>
</dbReference>
<dbReference type="EMBL" id="CADIKM010000048">
    <property type="protein sequence ID" value="CAB3802379.1"/>
    <property type="molecule type" value="Genomic_DNA"/>
</dbReference>
<evidence type="ECO:0000256" key="2">
    <source>
        <dbReference type="ARBA" id="ARBA00023125"/>
    </source>
</evidence>
<evidence type="ECO:0000313" key="5">
    <source>
        <dbReference type="EMBL" id="CAB3802379.1"/>
    </source>
</evidence>
<gene>
    <name evidence="5" type="primary">malT_2</name>
    <name evidence="5" type="ORF">LMG28138_05183</name>
</gene>
<dbReference type="Gene3D" id="1.25.40.10">
    <property type="entry name" value="Tetratricopeptide repeat domain"/>
    <property type="match status" value="1"/>
</dbReference>
<evidence type="ECO:0000259" key="4">
    <source>
        <dbReference type="PROSITE" id="PS50043"/>
    </source>
</evidence>
<dbReference type="RefSeq" id="WP_175107767.1">
    <property type="nucleotide sequence ID" value="NZ_CADIKM010000048.1"/>
</dbReference>
<dbReference type="InterPro" id="IPR000792">
    <property type="entry name" value="Tscrpt_reg_LuxR_C"/>
</dbReference>
<dbReference type="InterPro" id="IPR059106">
    <property type="entry name" value="WHD_MalT"/>
</dbReference>
<dbReference type="SUPFAM" id="SSF52540">
    <property type="entry name" value="P-loop containing nucleoside triphosphate hydrolases"/>
    <property type="match status" value="1"/>
</dbReference>
<keyword evidence="2" id="KW-0238">DNA-binding</keyword>
<dbReference type="Pfam" id="PF00196">
    <property type="entry name" value="GerE"/>
    <property type="match status" value="1"/>
</dbReference>
<dbReference type="SUPFAM" id="SSF46894">
    <property type="entry name" value="C-terminal effector domain of the bipartite response regulators"/>
    <property type="match status" value="1"/>
</dbReference>
<dbReference type="InterPro" id="IPR041617">
    <property type="entry name" value="TPR_MalT"/>
</dbReference>
<dbReference type="Proteomes" id="UP000494115">
    <property type="component" value="Unassembled WGS sequence"/>
</dbReference>
<dbReference type="Gene3D" id="3.40.50.300">
    <property type="entry name" value="P-loop containing nucleotide triphosphate hydrolases"/>
    <property type="match status" value="1"/>
</dbReference>
<evidence type="ECO:0000313" key="6">
    <source>
        <dbReference type="Proteomes" id="UP000494115"/>
    </source>
</evidence>
<dbReference type="Gene3D" id="1.10.10.10">
    <property type="entry name" value="Winged helix-like DNA-binding domain superfamily/Winged helix DNA-binding domain"/>
    <property type="match status" value="1"/>
</dbReference>
<dbReference type="InterPro" id="IPR011990">
    <property type="entry name" value="TPR-like_helical_dom_sf"/>
</dbReference>
<protein>
    <submittedName>
        <fullName evidence="5">HTH-type transcriptional regulator MalT</fullName>
    </submittedName>
</protein>
<proteinExistence type="predicted"/>
<dbReference type="InterPro" id="IPR027417">
    <property type="entry name" value="P-loop_NTPase"/>
</dbReference>
<dbReference type="AlphaFoldDB" id="A0A6S7C6A8"/>
<name>A0A6S7C6A8_9BURK</name>
<sequence length="909" mass="100423">MRVIEEAPTREKRLFLATKVLPPRLPTGLIDRPRLVGLAEPAEGKRLTVIKAPAGFGKTSLALTWLYRLRAHGAQVAWLSLDTGDDEPARFLNLVAQALRHACGNVGAAAISLTAGAAFVPAQAVVSTLVNELVDVDDEVFLFLDDYHLIKHPAVHTAMSFFIAHAPSHVHMVLCTRTEPPLPLARLRAGNDLLEIDASALRFNFDETRDFIEQALPGQLRASSIKTLFATTEGWAAALRLSVSALSHEECRSDWEPRPPSGTSRPFAAYLDDMLERLPVEMVEFMLHTSILERLNASLCEAVTGLRTSQRMLNEIAAGQLLLQPLDCDEHWFRYHHLMGEYLRQRFETRHPDKVAALHCLASEWYAEHELWTEAVEHAIAGRATDRAVRLMERCAMALVKKGDLLTVLGWQSRFPESLIGAQAKVTLAIAWGMALAMHFDEALAILGALEHDSACDTCVQPEDVLWECQAIRSVVAALQDDSQRGLAIAQACLERPSTDVWTINVLSNVVRFGHWKAGNLGGLYETSWIPYSIEQDQRNVFSSVYRLCLLGHAEMEQLHLALADRYFTESMQLAERYSGPGSISVALCAPMIGQLRYEQGRLDEAEAIVADLMPVIDLAVLLDSVLIAYRLLVRIAMARSNAAHAYALLDRAQALAHARRWDRLTAAALAERTRLYLTEGRTIEAAACVAQLGRMAHSDSDNACSVSPEIENYHAFSAASLATSEHRTQQAVEILSAALQSVEHRHGDFLALRLRTMLALVWLKANERSRAVEIFLDVLKVAAPAGIYESILDLGADVGLLLHVVLEDAQHTARTDELMSYVARLLDGWRMLYETGSAPQHRESLSAREREIVGLIARGQSNKELARALGIGPETVKSHLKSIFVKLNVEKRAQAVARAQALGLLDAG</sequence>
<keyword evidence="3" id="KW-0804">Transcription</keyword>
<keyword evidence="6" id="KW-1185">Reference proteome</keyword>
<dbReference type="PROSITE" id="PS50043">
    <property type="entry name" value="HTH_LUXR_2"/>
    <property type="match status" value="1"/>
</dbReference>
<dbReference type="InterPro" id="IPR036388">
    <property type="entry name" value="WH-like_DNA-bd_sf"/>
</dbReference>
<reference evidence="5 6" key="1">
    <citation type="submission" date="2020-04" db="EMBL/GenBank/DDBJ databases">
        <authorList>
            <person name="De Canck E."/>
        </authorList>
    </citation>
    <scope>NUCLEOTIDE SEQUENCE [LARGE SCALE GENOMIC DNA]</scope>
    <source>
        <strain evidence="5 6">LMG 28138</strain>
    </source>
</reference>
<dbReference type="GO" id="GO:0003677">
    <property type="term" value="F:DNA binding"/>
    <property type="evidence" value="ECO:0007669"/>
    <property type="project" value="UniProtKB-KW"/>
</dbReference>
<dbReference type="PANTHER" id="PTHR44688">
    <property type="entry name" value="DNA-BINDING TRANSCRIPTIONAL ACTIVATOR DEVR_DOSR"/>
    <property type="match status" value="1"/>
</dbReference>